<proteinExistence type="predicted"/>
<dbReference type="AlphaFoldDB" id="A2EAR5"/>
<dbReference type="VEuPathDB" id="TrichDB:TVAGG3_0958770"/>
<protein>
    <submittedName>
        <fullName evidence="2">Uncharacterized protein</fullName>
    </submittedName>
</protein>
<dbReference type="SMR" id="A2EAR5"/>
<dbReference type="VEuPathDB" id="TrichDB:TVAG_046900"/>
<reference evidence="2" key="2">
    <citation type="journal article" date="2007" name="Science">
        <title>Draft genome sequence of the sexually transmitted pathogen Trichomonas vaginalis.</title>
        <authorList>
            <person name="Carlton J.M."/>
            <person name="Hirt R.P."/>
            <person name="Silva J.C."/>
            <person name="Delcher A.L."/>
            <person name="Schatz M."/>
            <person name="Zhao Q."/>
            <person name="Wortman J.R."/>
            <person name="Bidwell S.L."/>
            <person name="Alsmark U.C.M."/>
            <person name="Besteiro S."/>
            <person name="Sicheritz-Ponten T."/>
            <person name="Noel C.J."/>
            <person name="Dacks J.B."/>
            <person name="Foster P.G."/>
            <person name="Simillion C."/>
            <person name="Van de Peer Y."/>
            <person name="Miranda-Saavedra D."/>
            <person name="Barton G.J."/>
            <person name="Westrop G.D."/>
            <person name="Mueller S."/>
            <person name="Dessi D."/>
            <person name="Fiori P.L."/>
            <person name="Ren Q."/>
            <person name="Paulsen I."/>
            <person name="Zhang H."/>
            <person name="Bastida-Corcuera F.D."/>
            <person name="Simoes-Barbosa A."/>
            <person name="Brown M.T."/>
            <person name="Hayes R.D."/>
            <person name="Mukherjee M."/>
            <person name="Okumura C.Y."/>
            <person name="Schneider R."/>
            <person name="Smith A.J."/>
            <person name="Vanacova S."/>
            <person name="Villalvazo M."/>
            <person name="Haas B.J."/>
            <person name="Pertea M."/>
            <person name="Feldblyum T.V."/>
            <person name="Utterback T.R."/>
            <person name="Shu C.L."/>
            <person name="Osoegawa K."/>
            <person name="de Jong P.J."/>
            <person name="Hrdy I."/>
            <person name="Horvathova L."/>
            <person name="Zubacova Z."/>
            <person name="Dolezal P."/>
            <person name="Malik S.B."/>
            <person name="Logsdon J.M. Jr."/>
            <person name="Henze K."/>
            <person name="Gupta A."/>
            <person name="Wang C.C."/>
            <person name="Dunne R.L."/>
            <person name="Upcroft J.A."/>
            <person name="Upcroft P."/>
            <person name="White O."/>
            <person name="Salzberg S.L."/>
            <person name="Tang P."/>
            <person name="Chiu C.-H."/>
            <person name="Lee Y.-S."/>
            <person name="Embley T.M."/>
            <person name="Coombs G.H."/>
            <person name="Mottram J.C."/>
            <person name="Tachezy J."/>
            <person name="Fraser-Liggett C.M."/>
            <person name="Johnson P.J."/>
        </authorList>
    </citation>
    <scope>NUCLEOTIDE SEQUENCE [LARGE SCALE GENOMIC DNA]</scope>
    <source>
        <strain evidence="2">G3</strain>
    </source>
</reference>
<evidence type="ECO:0000313" key="3">
    <source>
        <dbReference type="Proteomes" id="UP000001542"/>
    </source>
</evidence>
<dbReference type="Proteomes" id="UP000001542">
    <property type="component" value="Unassembled WGS sequence"/>
</dbReference>
<dbReference type="EMBL" id="DS113341">
    <property type="protein sequence ID" value="EAY10268.1"/>
    <property type="molecule type" value="Genomic_DNA"/>
</dbReference>
<dbReference type="KEGG" id="tva:4768201"/>
<evidence type="ECO:0000256" key="1">
    <source>
        <dbReference type="SAM" id="Coils"/>
    </source>
</evidence>
<keyword evidence="1" id="KW-0175">Coiled coil</keyword>
<sequence>MTDLASFCDAISKKIDNPKDVDALILEYIETFQIEANTLSSFENNQNFSTFLLHIFALLTRNQLPRTTSGQIVLKCIKVLEFLNEISIQNPILLKTIAAHAPFDDLVQKFFKDSVFDAKGKAIYKPQLIVIVKFFALIASESPVIIETPETFSMLYQIVQTYFNQTDSEWALALIAGLIHNCPTGPAFLRTQPKFNKLKNTFAEMLSNRNVAIVLSALTNLVFLFPAQISPDISIKTSINSLKLNNTFPLAIKLSCWIIKELADNSKLSSDDVWALLSTTFTAGPSAFYIFRLLVDIPNAVDTLVDVISSMNCLFAIINTLLDSQYNFISVVGVTFLFAIFSKFDNVVFSNEVKDSFLKALKIVISSDKFVDSDKKEAAIMIMRFLIRSRESTVHVVNILSDNQQKLFVEFQRQVTNNNAYVSVQFFLLLYEVSHFLAAWRSTLIRIAIDSQFPALLTHVLSASRNRSSVEDCILCLQIVCGGMTEDRKYKKNPLVSILTDGHMIANQKLHEDDKSDDLHIDEITQTLQSQINELEVERDCCIRELEALKVDAAQCSLTIETELDQHKDVIEKRQKLKDQESRLKNELEEAQTNLEQRLISNKALQQQLQNLQKTTSERSQKEAGIRTKSNDINNMNIQIVTISEENRKVRDAISHSIDLIEKQKTNRTKYINWLKTGKQRCDKRIKIVTDLEEQINIETKRKEQLENEISISEQQLKQWSDFLKDEEDAKKAEEDQIQELKNELEKIRRDIETNEYKASLRVRTLDQLKEHMIELETQYNEMKLLVKLLHKSTYPNMRIPENVSSLFQLQDT</sequence>
<organism evidence="2 3">
    <name type="scientific">Trichomonas vaginalis (strain ATCC PRA-98 / G3)</name>
    <dbReference type="NCBI Taxonomy" id="412133"/>
    <lineage>
        <taxon>Eukaryota</taxon>
        <taxon>Metamonada</taxon>
        <taxon>Parabasalia</taxon>
        <taxon>Trichomonadida</taxon>
        <taxon>Trichomonadidae</taxon>
        <taxon>Trichomonas</taxon>
    </lineage>
</organism>
<reference evidence="2" key="1">
    <citation type="submission" date="2006-10" db="EMBL/GenBank/DDBJ databases">
        <authorList>
            <person name="Amadeo P."/>
            <person name="Zhao Q."/>
            <person name="Wortman J."/>
            <person name="Fraser-Liggett C."/>
            <person name="Carlton J."/>
        </authorList>
    </citation>
    <scope>NUCLEOTIDE SEQUENCE</scope>
    <source>
        <strain evidence="2">G3</strain>
    </source>
</reference>
<dbReference type="RefSeq" id="XP_001322491.1">
    <property type="nucleotide sequence ID" value="XM_001322456.1"/>
</dbReference>
<dbReference type="InParanoid" id="A2EAR5"/>
<gene>
    <name evidence="2" type="ORF">TVAG_046900</name>
</gene>
<accession>A2EAR5</accession>
<keyword evidence="3" id="KW-1185">Reference proteome</keyword>
<feature type="coiled-coil region" evidence="1">
    <location>
        <begin position="532"/>
        <end position="622"/>
    </location>
</feature>
<feature type="coiled-coil region" evidence="1">
    <location>
        <begin position="689"/>
        <end position="786"/>
    </location>
</feature>
<evidence type="ECO:0000313" key="2">
    <source>
        <dbReference type="EMBL" id="EAY10268.1"/>
    </source>
</evidence>
<name>A2EAR5_TRIV3</name>